<dbReference type="AlphaFoldDB" id="A0A364MXX4"/>
<name>A0A364MXX4_STELY</name>
<feature type="region of interest" description="Disordered" evidence="2">
    <location>
        <begin position="118"/>
        <end position="139"/>
    </location>
</feature>
<sequence>MAVENEGSCALPEGLHYYLLRGNIMVPLIPADQLPYQLREIPRHLSHRQMSDEGWKLLKETRDAPSVLPVHAYTDKNRPAHYSSVVQTQYRAPDHHVRTELSSPHMISDRAGQWSQLPPETVPISGVSRPRSTARGERSSPLYDTIASVYHKDAHRQAYPSGLEPDPSKKVYCTYWIKKGTCDFMPIGCKYKHEMPDIDQLRQMGISNEIPKWWRDKNTVKPQTWMQQKIKGKGGAEQAGEVPAPRTFPDPSTFTTQQVEERDESTEGGPKPRGYLKRNGGDVQPKPSPAKAPPSTPAQTPVRRTAQILNLIDLEEDAPAPSSPQLSHASSEESSVTPTPSSHSSATSPTPSATPLPIDPNATPDETRRPSSKNPKTQDRTPRRPSRTSWASDSSNSSSDTPTPTPTKQSQHPRQRTPAATDTLRNVPPRRGLANSKYAVPAMTPPSSKNTPLNRASEHRGRRANGMGGGC</sequence>
<dbReference type="STRING" id="183478.A0A364MXX4"/>
<evidence type="ECO:0000313" key="4">
    <source>
        <dbReference type="EMBL" id="RAR06630.1"/>
    </source>
</evidence>
<evidence type="ECO:0000256" key="1">
    <source>
        <dbReference type="PROSITE-ProRule" id="PRU00723"/>
    </source>
</evidence>
<feature type="zinc finger region" description="C3H1-type" evidence="1">
    <location>
        <begin position="167"/>
        <end position="196"/>
    </location>
</feature>
<evidence type="ECO:0000259" key="3">
    <source>
        <dbReference type="PROSITE" id="PS50103"/>
    </source>
</evidence>
<keyword evidence="1" id="KW-0863">Zinc-finger</keyword>
<feature type="compositionally biased region" description="Pro residues" evidence="2">
    <location>
        <begin position="286"/>
        <end position="296"/>
    </location>
</feature>
<feature type="domain" description="C3H1-type" evidence="3">
    <location>
        <begin position="167"/>
        <end position="196"/>
    </location>
</feature>
<dbReference type="GO" id="GO:0008270">
    <property type="term" value="F:zinc ion binding"/>
    <property type="evidence" value="ECO:0007669"/>
    <property type="project" value="UniProtKB-KW"/>
</dbReference>
<dbReference type="PROSITE" id="PS50103">
    <property type="entry name" value="ZF_C3H1"/>
    <property type="match status" value="1"/>
</dbReference>
<dbReference type="Proteomes" id="UP000249619">
    <property type="component" value="Unassembled WGS sequence"/>
</dbReference>
<feature type="compositionally biased region" description="Low complexity" evidence="2">
    <location>
        <begin position="387"/>
        <end position="410"/>
    </location>
</feature>
<protein>
    <recommendedName>
        <fullName evidence="3">C3H1-type domain-containing protein</fullName>
    </recommendedName>
</protein>
<evidence type="ECO:0000256" key="2">
    <source>
        <dbReference type="SAM" id="MobiDB-lite"/>
    </source>
</evidence>
<feature type="compositionally biased region" description="Low complexity" evidence="2">
    <location>
        <begin position="332"/>
        <end position="351"/>
    </location>
</feature>
<gene>
    <name evidence="4" type="ORF">DDE83_006858</name>
</gene>
<keyword evidence="5" id="KW-1185">Reference proteome</keyword>
<accession>A0A364MXX4</accession>
<feature type="compositionally biased region" description="Polar residues" evidence="2">
    <location>
        <begin position="445"/>
        <end position="454"/>
    </location>
</feature>
<dbReference type="OrthoDB" id="5355510at2759"/>
<proteinExistence type="predicted"/>
<dbReference type="EMBL" id="QGDH01000112">
    <property type="protein sequence ID" value="RAR06630.1"/>
    <property type="molecule type" value="Genomic_DNA"/>
</dbReference>
<feature type="region of interest" description="Disordered" evidence="2">
    <location>
        <begin position="227"/>
        <end position="471"/>
    </location>
</feature>
<evidence type="ECO:0000313" key="5">
    <source>
        <dbReference type="Proteomes" id="UP000249619"/>
    </source>
</evidence>
<keyword evidence="1" id="KW-0479">Metal-binding</keyword>
<reference evidence="5" key="1">
    <citation type="submission" date="2018-05" db="EMBL/GenBank/DDBJ databases">
        <title>Draft genome sequence of Stemphylium lycopersici strain CIDEFI 213.</title>
        <authorList>
            <person name="Medina R."/>
            <person name="Franco M.E.E."/>
            <person name="Lucentini C.G."/>
            <person name="Saparrat M.C.N."/>
            <person name="Balatti P.A."/>
        </authorList>
    </citation>
    <scope>NUCLEOTIDE SEQUENCE [LARGE SCALE GENOMIC DNA]</scope>
    <source>
        <strain evidence="5">CIDEFI 213</strain>
    </source>
</reference>
<keyword evidence="1" id="KW-0862">Zinc</keyword>
<dbReference type="InterPro" id="IPR000571">
    <property type="entry name" value="Znf_CCCH"/>
</dbReference>
<organism evidence="4 5">
    <name type="scientific">Stemphylium lycopersici</name>
    <name type="common">Tomato gray leaf spot disease fungus</name>
    <name type="synonym">Thyrospora lycopersici</name>
    <dbReference type="NCBI Taxonomy" id="183478"/>
    <lineage>
        <taxon>Eukaryota</taxon>
        <taxon>Fungi</taxon>
        <taxon>Dikarya</taxon>
        <taxon>Ascomycota</taxon>
        <taxon>Pezizomycotina</taxon>
        <taxon>Dothideomycetes</taxon>
        <taxon>Pleosporomycetidae</taxon>
        <taxon>Pleosporales</taxon>
        <taxon>Pleosporineae</taxon>
        <taxon>Pleosporaceae</taxon>
        <taxon>Stemphylium</taxon>
    </lineage>
</organism>
<comment type="caution">
    <text evidence="4">The sequence shown here is derived from an EMBL/GenBank/DDBJ whole genome shotgun (WGS) entry which is preliminary data.</text>
</comment>